<feature type="domain" description="T6SS Phospholipase effector Tle1-like catalytic" evidence="1">
    <location>
        <begin position="51"/>
        <end position="178"/>
    </location>
</feature>
<keyword evidence="3" id="KW-1185">Reference proteome</keyword>
<dbReference type="RefSeq" id="WP_220379114.1">
    <property type="nucleotide sequence ID" value="NZ_CP080544.1"/>
</dbReference>
<protein>
    <submittedName>
        <fullName evidence="2">DUF2235 domain-containing protein</fullName>
    </submittedName>
</protein>
<evidence type="ECO:0000259" key="1">
    <source>
        <dbReference type="Pfam" id="PF09994"/>
    </source>
</evidence>
<dbReference type="Proteomes" id="UP000824755">
    <property type="component" value="Chromosome"/>
</dbReference>
<organism evidence="2 3">
    <name type="scientific">Lysobacter soyae</name>
    <dbReference type="NCBI Taxonomy" id="2764185"/>
    <lineage>
        <taxon>Bacteria</taxon>
        <taxon>Pseudomonadati</taxon>
        <taxon>Pseudomonadota</taxon>
        <taxon>Gammaproteobacteria</taxon>
        <taxon>Lysobacterales</taxon>
        <taxon>Lysobacteraceae</taxon>
        <taxon>Lysobacter</taxon>
    </lineage>
</organism>
<reference evidence="2 3" key="1">
    <citation type="submission" date="2021-08" db="EMBL/GenBank/DDBJ databases">
        <title>Lysobacter sp. strain CJ11 Genome sequencing and assembly.</title>
        <authorList>
            <person name="Kim I."/>
        </authorList>
    </citation>
    <scope>NUCLEOTIDE SEQUENCE [LARGE SCALE GENOMIC DNA]</scope>
    <source>
        <strain evidence="2 3">CJ11</strain>
    </source>
</reference>
<sequence>MGSTSGLDRTTERTPSVEDNWQLANAVARIADMRVPKLHGNNRHEHLYYAMFDGSNQTRDQQRNAQEGKVRTAVGYFADTIESQGRKHGIAVGYQTGVGTDGDVLQRVRGLAEGKGAIDKIERQYEDMCAQMAAWRKQDPQAQLRVVGMGFSRGGDQAAAFLRLVHERGVLQPGSKDHYLVPPGKVPQAAILLDPVASGELEKTDRRLPSSTMFAVQVVSRDERRLGFESNPVLPDGASSDGRFLSVTVPGGHGDTAHGHPKDAASVRVENALVDVVNAFSGKHIIDKVPQSKDAYLKLHDTRWSVPTSLNELLGDNDPGARAARKSLAPEAKCANDVNACYRSDAVDKSMQKQFQYKPQEHAPVGETKGPGHVSVDPEQKIPDVPGLKPAIHSAIALMEALKTRHPDLSHLSAPQMAAGAMNHWKATGAAGMFTEVTLARDPGGRSNVVLSNVVSDGPAARREATSVDALTRVGFEEGLAQLVQAQSEERVARLKQAEQLHIPQPKPQLMI</sequence>
<dbReference type="InterPro" id="IPR018712">
    <property type="entry name" value="Tle1-like_cat"/>
</dbReference>
<gene>
    <name evidence="2" type="ORF">H8L67_06865</name>
</gene>
<proteinExistence type="predicted"/>
<evidence type="ECO:0000313" key="3">
    <source>
        <dbReference type="Proteomes" id="UP000824755"/>
    </source>
</evidence>
<name>A0ABX8WQC8_9GAMM</name>
<evidence type="ECO:0000313" key="2">
    <source>
        <dbReference type="EMBL" id="QYR52327.1"/>
    </source>
</evidence>
<dbReference type="EMBL" id="CP080544">
    <property type="protein sequence ID" value="QYR52327.1"/>
    <property type="molecule type" value="Genomic_DNA"/>
</dbReference>
<accession>A0ABX8WQC8</accession>
<dbReference type="Pfam" id="PF09994">
    <property type="entry name" value="T6SS_Tle1-like_cat"/>
    <property type="match status" value="1"/>
</dbReference>